<organism evidence="2 3">
    <name type="scientific">Clostridium baratii str. Sullivan</name>
    <dbReference type="NCBI Taxonomy" id="1415775"/>
    <lineage>
        <taxon>Bacteria</taxon>
        <taxon>Bacillati</taxon>
        <taxon>Bacillota</taxon>
        <taxon>Clostridia</taxon>
        <taxon>Eubacteriales</taxon>
        <taxon>Clostridiaceae</taxon>
        <taxon>Clostridium</taxon>
    </lineage>
</organism>
<dbReference type="InterPro" id="IPR008160">
    <property type="entry name" value="Collagen"/>
</dbReference>
<gene>
    <name evidence="2" type="ORF">U729_1435</name>
</gene>
<reference evidence="2 3" key="1">
    <citation type="journal article" date="2015" name="Infect. Genet. Evol.">
        <title>Genomic sequences of six botulinum neurotoxin-producing strains representing three clostridial species illustrate the mobility and diversity of botulinum neurotoxin genes.</title>
        <authorList>
            <person name="Smith T.J."/>
            <person name="Hill K.K."/>
            <person name="Xie G."/>
            <person name="Foley B.T."/>
            <person name="Williamson C.H."/>
            <person name="Foster J.T."/>
            <person name="Johnson S.L."/>
            <person name="Chertkov O."/>
            <person name="Teshima H."/>
            <person name="Gibbons H.S."/>
            <person name="Johnsky L.A."/>
            <person name="Karavis M.A."/>
            <person name="Smith L.A."/>
        </authorList>
    </citation>
    <scope>NUCLEOTIDE SEQUENCE [LARGE SCALE GENOMIC DNA]</scope>
    <source>
        <strain evidence="2">Sullivan</strain>
    </source>
</reference>
<proteinExistence type="predicted"/>
<feature type="compositionally biased region" description="Low complexity" evidence="1">
    <location>
        <begin position="257"/>
        <end position="276"/>
    </location>
</feature>
<dbReference type="STRING" id="1561.NPD11_1559"/>
<feature type="region of interest" description="Disordered" evidence="1">
    <location>
        <begin position="340"/>
        <end position="370"/>
    </location>
</feature>
<dbReference type="GO" id="GO:0030020">
    <property type="term" value="F:extracellular matrix structural constituent conferring tensile strength"/>
    <property type="evidence" value="ECO:0007669"/>
    <property type="project" value="TreeGrafter"/>
</dbReference>
<name>A0A0A7FXX0_9CLOT</name>
<protein>
    <submittedName>
        <fullName evidence="2">Collagen triple helix repeat family protein</fullName>
    </submittedName>
</protein>
<dbReference type="KEGG" id="cbv:U729_1435"/>
<dbReference type="GO" id="GO:0005615">
    <property type="term" value="C:extracellular space"/>
    <property type="evidence" value="ECO:0007669"/>
    <property type="project" value="TreeGrafter"/>
</dbReference>
<dbReference type="PANTHER" id="PTHR24023:SF1095">
    <property type="entry name" value="EGF-LIKE DOMAIN-CONTAINING PROTEIN"/>
    <property type="match status" value="1"/>
</dbReference>
<dbReference type="EMBL" id="CP006905">
    <property type="protein sequence ID" value="AIY84428.1"/>
    <property type="molecule type" value="Genomic_DNA"/>
</dbReference>
<dbReference type="RefSeq" id="WP_052139490.1">
    <property type="nucleotide sequence ID" value="NZ_CP006905.1"/>
</dbReference>
<sequence length="521" mass="56100">MKYKIIPEYTKQYVDGYLKSSSDILCVCNLYDKYNDKSKKYSFLLEFNISNREFELVREASLLIRFKGLKNTREFCADFKFVAKDCNDQQIEEFTVRKDLYCENSEEYISIDFTDIFNENINEISTILVYVLPNSLRGMAMFDSTSTRVAPYICIEDDESIVYSHREECQQSLIRAVGPQGPRGEQGPQGKTGPIGLKGEQGPQGIQGPPGVQGPEGSVGPEGPQGIQGPIGPTGPRGFQGIKGEKGDTGPQGLRGEIGPTGATGPTGPQGEQGPRGATGLGFLGVKIFNAEEASKYLEGQVVVYNGSSYVALKNSPVGIPITSEDYLLVSAAGTTGPQGIQGERGEVGPQGPVGPQGKSGAQGLMGPEGPAGIQGPIGPMGPTGVAQLYAYGAYVKRGSIEATPETSSRLNLFGDIVNAEVGVSHSKANDQLNIIYDGVYRITFYMFIPIETFIDRIIIDGIGVNNRGNIIKVSEGQGVYYDSIVTLKAGSTISIRLSNVERIEVDSEENIAYFTILKIA</sequence>
<dbReference type="Pfam" id="PF01391">
    <property type="entry name" value="Collagen"/>
    <property type="match status" value="2"/>
</dbReference>
<dbReference type="InterPro" id="IPR050149">
    <property type="entry name" value="Collagen_superfamily"/>
</dbReference>
<feature type="compositionally biased region" description="Low complexity" evidence="1">
    <location>
        <begin position="178"/>
        <end position="189"/>
    </location>
</feature>
<keyword evidence="2" id="KW-0176">Collagen</keyword>
<dbReference type="GO" id="GO:0031012">
    <property type="term" value="C:extracellular matrix"/>
    <property type="evidence" value="ECO:0007669"/>
    <property type="project" value="TreeGrafter"/>
</dbReference>
<dbReference type="eggNOG" id="COG5164">
    <property type="taxonomic scope" value="Bacteria"/>
</dbReference>
<dbReference type="AlphaFoldDB" id="A0A0A7FXX0"/>
<dbReference type="Proteomes" id="UP000030635">
    <property type="component" value="Chromosome"/>
</dbReference>
<evidence type="ECO:0000256" key="1">
    <source>
        <dbReference type="SAM" id="MobiDB-lite"/>
    </source>
</evidence>
<dbReference type="PANTHER" id="PTHR24023">
    <property type="entry name" value="COLLAGEN ALPHA"/>
    <property type="match status" value="1"/>
</dbReference>
<dbReference type="OrthoDB" id="2476785at2"/>
<evidence type="ECO:0000313" key="2">
    <source>
        <dbReference type="EMBL" id="AIY84428.1"/>
    </source>
</evidence>
<feature type="compositionally biased region" description="Low complexity" evidence="1">
    <location>
        <begin position="348"/>
        <end position="357"/>
    </location>
</feature>
<feature type="compositionally biased region" description="Low complexity" evidence="1">
    <location>
        <begin position="200"/>
        <end position="237"/>
    </location>
</feature>
<evidence type="ECO:0000313" key="3">
    <source>
        <dbReference type="Proteomes" id="UP000030635"/>
    </source>
</evidence>
<dbReference type="HOGENOM" id="CLU_522449_0_0_9"/>
<dbReference type="GO" id="GO:0030198">
    <property type="term" value="P:extracellular matrix organization"/>
    <property type="evidence" value="ECO:0007669"/>
    <property type="project" value="TreeGrafter"/>
</dbReference>
<feature type="region of interest" description="Disordered" evidence="1">
    <location>
        <begin position="176"/>
        <end position="279"/>
    </location>
</feature>
<accession>A0A0A7FXX0</accession>
<keyword evidence="3" id="KW-1185">Reference proteome</keyword>